<keyword evidence="2" id="KW-1185">Reference proteome</keyword>
<reference evidence="2" key="1">
    <citation type="journal article" date="2014" name="Science">
        <title>Ancient hybridizations among the ancestral genomes of bread wheat.</title>
        <authorList>
            <consortium name="International Wheat Genome Sequencing Consortium,"/>
            <person name="Marcussen T."/>
            <person name="Sandve S.R."/>
            <person name="Heier L."/>
            <person name="Spannagl M."/>
            <person name="Pfeifer M."/>
            <person name="Jakobsen K.S."/>
            <person name="Wulff B.B."/>
            <person name="Steuernagel B."/>
            <person name="Mayer K.F."/>
            <person name="Olsen O.A."/>
        </authorList>
    </citation>
    <scope>NUCLEOTIDE SEQUENCE [LARGE SCALE GENOMIC DNA]</scope>
    <source>
        <strain evidence="2">cv. AL8/78</strain>
    </source>
</reference>
<evidence type="ECO:0000313" key="1">
    <source>
        <dbReference type="EnsemblPlants" id="AET3Gv20528600.3"/>
    </source>
</evidence>
<proteinExistence type="predicted"/>
<accession>A0A453F092</accession>
<reference evidence="2" key="2">
    <citation type="journal article" date="2017" name="Nat. Plants">
        <title>The Aegilops tauschii genome reveals multiple impacts of transposons.</title>
        <authorList>
            <person name="Zhao G."/>
            <person name="Zou C."/>
            <person name="Li K."/>
            <person name="Wang K."/>
            <person name="Li T."/>
            <person name="Gao L."/>
            <person name="Zhang X."/>
            <person name="Wang H."/>
            <person name="Yang Z."/>
            <person name="Liu X."/>
            <person name="Jiang W."/>
            <person name="Mao L."/>
            <person name="Kong X."/>
            <person name="Jiao Y."/>
            <person name="Jia J."/>
        </authorList>
    </citation>
    <scope>NUCLEOTIDE SEQUENCE [LARGE SCALE GENOMIC DNA]</scope>
    <source>
        <strain evidence="2">cv. AL8/78</strain>
    </source>
</reference>
<evidence type="ECO:0000313" key="2">
    <source>
        <dbReference type="Proteomes" id="UP000015105"/>
    </source>
</evidence>
<organism evidence="1 2">
    <name type="scientific">Aegilops tauschii subsp. strangulata</name>
    <name type="common">Goatgrass</name>
    <dbReference type="NCBI Taxonomy" id="200361"/>
    <lineage>
        <taxon>Eukaryota</taxon>
        <taxon>Viridiplantae</taxon>
        <taxon>Streptophyta</taxon>
        <taxon>Embryophyta</taxon>
        <taxon>Tracheophyta</taxon>
        <taxon>Spermatophyta</taxon>
        <taxon>Magnoliopsida</taxon>
        <taxon>Liliopsida</taxon>
        <taxon>Poales</taxon>
        <taxon>Poaceae</taxon>
        <taxon>BOP clade</taxon>
        <taxon>Pooideae</taxon>
        <taxon>Triticodae</taxon>
        <taxon>Triticeae</taxon>
        <taxon>Triticinae</taxon>
        <taxon>Aegilops</taxon>
    </lineage>
</organism>
<reference evidence="1" key="5">
    <citation type="journal article" date="2021" name="G3 (Bethesda)">
        <title>Aegilops tauschii genome assembly Aet v5.0 features greater sequence contiguity and improved annotation.</title>
        <authorList>
            <person name="Wang L."/>
            <person name="Zhu T."/>
            <person name="Rodriguez J.C."/>
            <person name="Deal K.R."/>
            <person name="Dubcovsky J."/>
            <person name="McGuire P.E."/>
            <person name="Lux T."/>
            <person name="Spannagl M."/>
            <person name="Mayer K.F.X."/>
            <person name="Baldrich P."/>
            <person name="Meyers B.C."/>
            <person name="Huo N."/>
            <person name="Gu Y.Q."/>
            <person name="Zhou H."/>
            <person name="Devos K.M."/>
            <person name="Bennetzen J.L."/>
            <person name="Unver T."/>
            <person name="Budak H."/>
            <person name="Gulick P.J."/>
            <person name="Galiba G."/>
            <person name="Kalapos B."/>
            <person name="Nelson D.R."/>
            <person name="Li P."/>
            <person name="You F.M."/>
            <person name="Luo M.C."/>
            <person name="Dvorak J."/>
        </authorList>
    </citation>
    <scope>NUCLEOTIDE SEQUENCE [LARGE SCALE GENOMIC DNA]</scope>
    <source>
        <strain evidence="1">cv. AL8/78</strain>
    </source>
</reference>
<sequence length="109" mass="12883">MCALLYVDWLHEIKSQIKNRLTRMTRRTKLQLNRFPIIPTVTKHALSNTQRTREKQYCTRIALMFRFLHEVSSHIRRYLGMRRMGGQDFVGLPSRCPDPVCLLLNLLIG</sequence>
<dbReference type="EnsemblPlants" id="AET3Gv20528600.3">
    <property type="protein sequence ID" value="AET3Gv20528600.3"/>
    <property type="gene ID" value="AET3Gv20528600"/>
</dbReference>
<dbReference type="Proteomes" id="UP000015105">
    <property type="component" value="Chromosome 3D"/>
</dbReference>
<reference evidence="1" key="3">
    <citation type="journal article" date="2017" name="Nature">
        <title>Genome sequence of the progenitor of the wheat D genome Aegilops tauschii.</title>
        <authorList>
            <person name="Luo M.C."/>
            <person name="Gu Y.Q."/>
            <person name="Puiu D."/>
            <person name="Wang H."/>
            <person name="Twardziok S.O."/>
            <person name="Deal K.R."/>
            <person name="Huo N."/>
            <person name="Zhu T."/>
            <person name="Wang L."/>
            <person name="Wang Y."/>
            <person name="McGuire P.E."/>
            <person name="Liu S."/>
            <person name="Long H."/>
            <person name="Ramasamy R.K."/>
            <person name="Rodriguez J.C."/>
            <person name="Van S.L."/>
            <person name="Yuan L."/>
            <person name="Wang Z."/>
            <person name="Xia Z."/>
            <person name="Xiao L."/>
            <person name="Anderson O.D."/>
            <person name="Ouyang S."/>
            <person name="Liang Y."/>
            <person name="Zimin A.V."/>
            <person name="Pertea G."/>
            <person name="Qi P."/>
            <person name="Bennetzen J.L."/>
            <person name="Dai X."/>
            <person name="Dawson M.W."/>
            <person name="Muller H.G."/>
            <person name="Kugler K."/>
            <person name="Rivarola-Duarte L."/>
            <person name="Spannagl M."/>
            <person name="Mayer K.F.X."/>
            <person name="Lu F.H."/>
            <person name="Bevan M.W."/>
            <person name="Leroy P."/>
            <person name="Li P."/>
            <person name="You F.M."/>
            <person name="Sun Q."/>
            <person name="Liu Z."/>
            <person name="Lyons E."/>
            <person name="Wicker T."/>
            <person name="Salzberg S.L."/>
            <person name="Devos K.M."/>
            <person name="Dvorak J."/>
        </authorList>
    </citation>
    <scope>NUCLEOTIDE SEQUENCE [LARGE SCALE GENOMIC DNA]</scope>
    <source>
        <strain evidence="1">cv. AL8/78</strain>
    </source>
</reference>
<dbReference type="Gramene" id="AET3Gv20528600.3">
    <property type="protein sequence ID" value="AET3Gv20528600.3"/>
    <property type="gene ID" value="AET3Gv20528600"/>
</dbReference>
<protein>
    <submittedName>
        <fullName evidence="1">Uncharacterized protein</fullName>
    </submittedName>
</protein>
<name>A0A453F092_AEGTS</name>
<dbReference type="AlphaFoldDB" id="A0A453F092"/>
<reference evidence="1" key="4">
    <citation type="submission" date="2019-03" db="UniProtKB">
        <authorList>
            <consortium name="EnsemblPlants"/>
        </authorList>
    </citation>
    <scope>IDENTIFICATION</scope>
</reference>